<sequence>MEDLCRVIVEGSRRYRASMEGLVWDRILEATPILQSYILRGSGPRGYDDNAAAKLLWASLAVWGNVRSLHAYQEDLRDCALGPWVSRYGRDLIAELRGGTVPS</sequence>
<name>G0EGI0_PYRF1</name>
<evidence type="ECO:0000313" key="1">
    <source>
        <dbReference type="EMBL" id="AEM38354.1"/>
    </source>
</evidence>
<proteinExistence type="predicted"/>
<dbReference type="EMBL" id="CP002838">
    <property type="protein sequence ID" value="AEM38354.1"/>
    <property type="molecule type" value="Genomic_DNA"/>
</dbReference>
<reference evidence="1 2" key="1">
    <citation type="journal article" date="2011" name="Stand. Genomic Sci.">
        <title>Complete genome sequence of the hyperthermophilic chemolithoautotroph Pyrolobus fumarii type strain (1A).</title>
        <authorList>
            <person name="Anderson I."/>
            <person name="Goker M."/>
            <person name="Nolan M."/>
            <person name="Lucas S."/>
            <person name="Hammon N."/>
            <person name="Deshpande S."/>
            <person name="Cheng J.F."/>
            <person name="Tapia R."/>
            <person name="Han C."/>
            <person name="Goodwin L."/>
            <person name="Pitluck S."/>
            <person name="Huntemann M."/>
            <person name="Liolios K."/>
            <person name="Ivanova N."/>
            <person name="Pagani I."/>
            <person name="Mavromatis K."/>
            <person name="Ovchinikova G."/>
            <person name="Pati A."/>
            <person name="Chen A."/>
            <person name="Palaniappan K."/>
            <person name="Land M."/>
            <person name="Hauser L."/>
            <person name="Brambilla E.M."/>
            <person name="Huber H."/>
            <person name="Yasawong M."/>
            <person name="Rohde M."/>
            <person name="Spring S."/>
            <person name="Abt B."/>
            <person name="Sikorski J."/>
            <person name="Wirth R."/>
            <person name="Detter J.C."/>
            <person name="Woyke T."/>
            <person name="Bristow J."/>
            <person name="Eisen J.A."/>
            <person name="Markowitz V."/>
            <person name="Hugenholtz P."/>
            <person name="Kyrpides N.C."/>
            <person name="Klenk H.P."/>
            <person name="Lapidus A."/>
        </authorList>
    </citation>
    <scope>NUCLEOTIDE SEQUENCE [LARGE SCALE GENOMIC DNA]</scope>
    <source>
        <strain evidence="2">DSM 11204 / 1A</strain>
    </source>
</reference>
<dbReference type="Proteomes" id="UP000001037">
    <property type="component" value="Chromosome"/>
</dbReference>
<protein>
    <submittedName>
        <fullName evidence="1">Uncharacterized protein</fullName>
    </submittedName>
</protein>
<accession>G0EGI0</accession>
<dbReference type="AlphaFoldDB" id="G0EGI0"/>
<keyword evidence="2" id="KW-1185">Reference proteome</keyword>
<dbReference type="InParanoid" id="G0EGI0"/>
<dbReference type="HOGENOM" id="CLU_2257471_0_0_2"/>
<dbReference type="RefSeq" id="WP_014026031.1">
    <property type="nucleotide sequence ID" value="NC_015931.1"/>
</dbReference>
<dbReference type="GeneID" id="11140130"/>
<evidence type="ECO:0000313" key="2">
    <source>
        <dbReference type="Proteomes" id="UP000001037"/>
    </source>
</evidence>
<organism evidence="1 2">
    <name type="scientific">Pyrolobus fumarii (strain DSM 11204 / 1A)</name>
    <dbReference type="NCBI Taxonomy" id="694429"/>
    <lineage>
        <taxon>Archaea</taxon>
        <taxon>Thermoproteota</taxon>
        <taxon>Thermoprotei</taxon>
        <taxon>Desulfurococcales</taxon>
        <taxon>Pyrodictiaceae</taxon>
        <taxon>Pyrolobus</taxon>
    </lineage>
</organism>
<dbReference type="KEGG" id="pfm:Pyrfu_0483"/>
<gene>
    <name evidence="1" type="ordered locus">Pyrfu_0483</name>
</gene>